<sequence length="76" mass="8421">MSESALTSESYVIEIAGSAVGIVVREAQARRFAFHAASRRFGRYNGMTFAGPRDAERYLSGQLARRLHSLLEEMVA</sequence>
<dbReference type="Proteomes" id="UP001237448">
    <property type="component" value="Unassembled WGS sequence"/>
</dbReference>
<name>A0ABU0FHW6_9HYPH</name>
<keyword evidence="2" id="KW-1185">Reference proteome</keyword>
<dbReference type="EMBL" id="JAUSVK010000001">
    <property type="protein sequence ID" value="MDQ0394197.1"/>
    <property type="molecule type" value="Genomic_DNA"/>
</dbReference>
<evidence type="ECO:0000313" key="2">
    <source>
        <dbReference type="Proteomes" id="UP001237448"/>
    </source>
</evidence>
<protein>
    <submittedName>
        <fullName evidence="1">Uncharacterized protein</fullName>
    </submittedName>
</protein>
<accession>A0ABU0FHW6</accession>
<evidence type="ECO:0000313" key="1">
    <source>
        <dbReference type="EMBL" id="MDQ0394197.1"/>
    </source>
</evidence>
<reference evidence="1 2" key="1">
    <citation type="submission" date="2023-07" db="EMBL/GenBank/DDBJ databases">
        <title>Genomic Encyclopedia of Type Strains, Phase IV (KMG-IV): sequencing the most valuable type-strain genomes for metagenomic binning, comparative biology and taxonomic classification.</title>
        <authorList>
            <person name="Goeker M."/>
        </authorList>
    </citation>
    <scope>NUCLEOTIDE SEQUENCE [LARGE SCALE GENOMIC DNA]</scope>
    <source>
        <strain evidence="1 2">DSM 5896</strain>
    </source>
</reference>
<gene>
    <name evidence="1" type="ORF">J3R73_003989</name>
</gene>
<organism evidence="1 2">
    <name type="scientific">Labrys monachus</name>
    <dbReference type="NCBI Taxonomy" id="217067"/>
    <lineage>
        <taxon>Bacteria</taxon>
        <taxon>Pseudomonadati</taxon>
        <taxon>Pseudomonadota</taxon>
        <taxon>Alphaproteobacteria</taxon>
        <taxon>Hyphomicrobiales</taxon>
        <taxon>Xanthobacteraceae</taxon>
        <taxon>Labrys</taxon>
    </lineage>
</organism>
<proteinExistence type="predicted"/>
<comment type="caution">
    <text evidence="1">The sequence shown here is derived from an EMBL/GenBank/DDBJ whole genome shotgun (WGS) entry which is preliminary data.</text>
</comment>
<dbReference type="RefSeq" id="WP_307430782.1">
    <property type="nucleotide sequence ID" value="NZ_JAUSVK010000001.1"/>
</dbReference>